<accession>A0AAE3VAN0</accession>
<dbReference type="Gene3D" id="3.10.28.10">
    <property type="entry name" value="Homing endonucleases"/>
    <property type="match status" value="1"/>
</dbReference>
<dbReference type="NCBIfam" id="TIGR00647">
    <property type="entry name" value="DNA_bind_WhiA"/>
    <property type="match status" value="1"/>
</dbReference>
<dbReference type="AlphaFoldDB" id="A0AAE3VAN0"/>
<reference evidence="9" key="1">
    <citation type="submission" date="2023-07" db="EMBL/GenBank/DDBJ databases">
        <title>Genomic Encyclopedia of Type Strains, Phase IV (KMG-IV): sequencing the most valuable type-strain genomes for metagenomic binning, comparative biology and taxonomic classification.</title>
        <authorList>
            <person name="Goeker M."/>
        </authorList>
    </citation>
    <scope>NUCLEOTIDE SEQUENCE</scope>
    <source>
        <strain evidence="9">DSM 19659</strain>
    </source>
</reference>
<comment type="function">
    <text evidence="4">Involved in cell division and chromosome segregation.</text>
</comment>
<evidence type="ECO:0000256" key="2">
    <source>
        <dbReference type="ARBA" id="ARBA00023125"/>
    </source>
</evidence>
<feature type="domain" description="Sporulation regulator WhiA C-terminal" evidence="6">
    <location>
        <begin position="223"/>
        <end position="306"/>
    </location>
</feature>
<evidence type="ECO:0000256" key="4">
    <source>
        <dbReference type="HAMAP-Rule" id="MF_01420"/>
    </source>
</evidence>
<comment type="similarity">
    <text evidence="4">Belongs to the WhiA family.</text>
</comment>
<dbReference type="InterPro" id="IPR027434">
    <property type="entry name" value="Homing_endonucl"/>
</dbReference>
<dbReference type="PANTHER" id="PTHR37307:SF1">
    <property type="entry name" value="CELL DIVISION PROTEIN WHIA-RELATED"/>
    <property type="match status" value="1"/>
</dbReference>
<dbReference type="Pfam" id="PF14527">
    <property type="entry name" value="LAGLIDADG_WhiA"/>
    <property type="match status" value="1"/>
</dbReference>
<dbReference type="InterPro" id="IPR003802">
    <property type="entry name" value="Sporulation_regulator_WhiA"/>
</dbReference>
<keyword evidence="1 4" id="KW-0132">Cell division</keyword>
<protein>
    <recommendedName>
        <fullName evidence="4">Probable cell division protein WhiA</fullName>
    </recommendedName>
</protein>
<dbReference type="InterPro" id="IPR039518">
    <property type="entry name" value="WhiA_LAGLIDADG_dom"/>
</dbReference>
<dbReference type="Pfam" id="PF10298">
    <property type="entry name" value="WhiA_N"/>
    <property type="match status" value="1"/>
</dbReference>
<evidence type="ECO:0000256" key="3">
    <source>
        <dbReference type="ARBA" id="ARBA00023306"/>
    </source>
</evidence>
<evidence type="ECO:0000259" key="8">
    <source>
        <dbReference type="Pfam" id="PF14527"/>
    </source>
</evidence>
<evidence type="ECO:0000259" key="7">
    <source>
        <dbReference type="Pfam" id="PF10298"/>
    </source>
</evidence>
<dbReference type="RefSeq" id="WP_307254059.1">
    <property type="nucleotide sequence ID" value="NZ_JAUSTO010000005.1"/>
</dbReference>
<comment type="caution">
    <text evidence="9">The sequence shown here is derived from an EMBL/GenBank/DDBJ whole genome shotgun (WGS) entry which is preliminary data.</text>
</comment>
<gene>
    <name evidence="4" type="primary">whiA</name>
    <name evidence="9" type="ORF">J2S20_001109</name>
</gene>
<dbReference type="Proteomes" id="UP001241537">
    <property type="component" value="Unassembled WGS sequence"/>
</dbReference>
<proteinExistence type="inferred from homology"/>
<evidence type="ECO:0000259" key="6">
    <source>
        <dbReference type="Pfam" id="PF02650"/>
    </source>
</evidence>
<dbReference type="GO" id="GO:0043937">
    <property type="term" value="P:regulation of sporulation"/>
    <property type="evidence" value="ECO:0007669"/>
    <property type="project" value="InterPro"/>
</dbReference>
<keyword evidence="3 4" id="KW-0131">Cell cycle</keyword>
<evidence type="ECO:0000256" key="5">
    <source>
        <dbReference type="SAM" id="MobiDB-lite"/>
    </source>
</evidence>
<dbReference type="HAMAP" id="MF_01420">
    <property type="entry name" value="HTH_type_WhiA"/>
    <property type="match status" value="1"/>
</dbReference>
<name>A0AAE3VAN0_9FIRM</name>
<feature type="domain" description="WhiA LAGLIDADG-like" evidence="8">
    <location>
        <begin position="129"/>
        <end position="220"/>
    </location>
</feature>
<evidence type="ECO:0000313" key="10">
    <source>
        <dbReference type="Proteomes" id="UP001241537"/>
    </source>
</evidence>
<evidence type="ECO:0000256" key="1">
    <source>
        <dbReference type="ARBA" id="ARBA00022618"/>
    </source>
</evidence>
<dbReference type="EMBL" id="JAUSTO010000005">
    <property type="protein sequence ID" value="MDQ0152420.1"/>
    <property type="molecule type" value="Genomic_DNA"/>
</dbReference>
<feature type="region of interest" description="Disordered" evidence="5">
    <location>
        <begin position="312"/>
        <end position="341"/>
    </location>
</feature>
<keyword evidence="2 4" id="KW-0238">DNA-binding</keyword>
<feature type="domain" description="Sporulation transcription regulator WhiA N-terminal" evidence="7">
    <location>
        <begin position="20"/>
        <end position="91"/>
    </location>
</feature>
<keyword evidence="10" id="KW-1185">Reference proteome</keyword>
<dbReference type="Pfam" id="PF02650">
    <property type="entry name" value="HTH_WhiA"/>
    <property type="match status" value="1"/>
</dbReference>
<organism evidence="9 10">
    <name type="scientific">Moryella indoligenes</name>
    <dbReference type="NCBI Taxonomy" id="371674"/>
    <lineage>
        <taxon>Bacteria</taxon>
        <taxon>Bacillati</taxon>
        <taxon>Bacillota</taxon>
        <taxon>Clostridia</taxon>
        <taxon>Lachnospirales</taxon>
        <taxon>Lachnospiraceae</taxon>
        <taxon>Moryella</taxon>
    </lineage>
</organism>
<dbReference type="SUPFAM" id="SSF55608">
    <property type="entry name" value="Homing endonucleases"/>
    <property type="match status" value="1"/>
</dbReference>
<dbReference type="InterPro" id="IPR018478">
    <property type="entry name" value="Sporu_reg_WhiA_N_dom"/>
</dbReference>
<evidence type="ECO:0000313" key="9">
    <source>
        <dbReference type="EMBL" id="MDQ0152420.1"/>
    </source>
</evidence>
<sequence length="341" mass="37760">MSFSSQVKDELSRVMPESHKQRIAELSALIFLAGRRGVSNGLPCLTLSGEHAGTARKYFTLLKKTYRIKDDLAVSKRAAGGGGHSYSVTLCGETEIAGVLRYCLLADGPEGQGFVLTERAWMQESGLRRAFLRGAFLAAGSISDPEKFYHLEFVCQGQRQAEFLRELFISFDTAAGIVPRKHSWIVYFKGSDQIVELLGIMEAPAALMELENIRIMKEMRNSVNRRVNCETANISKTVSAAVKQLSDIEYIRDTEGLELLPKNLAEVAEVRLRYPEVPLKELGQYLNPAVGKSGVNHRLRKLSEYAEQLRGKADAGVEAEDTDALSQGGKHDQEIYGSKSQ</sequence>
<dbReference type="PANTHER" id="PTHR37307">
    <property type="entry name" value="CELL DIVISION PROTEIN WHIA-RELATED"/>
    <property type="match status" value="1"/>
</dbReference>
<dbReference type="InterPro" id="IPR023054">
    <property type="entry name" value="Sporulation_regulator_WhiA_C"/>
</dbReference>
<dbReference type="GO" id="GO:0051301">
    <property type="term" value="P:cell division"/>
    <property type="evidence" value="ECO:0007669"/>
    <property type="project" value="UniProtKB-UniRule"/>
</dbReference>
<dbReference type="GO" id="GO:0003677">
    <property type="term" value="F:DNA binding"/>
    <property type="evidence" value="ECO:0007669"/>
    <property type="project" value="UniProtKB-UniRule"/>
</dbReference>